<dbReference type="AlphaFoldDB" id="A0AAW0DGF2"/>
<protein>
    <submittedName>
        <fullName evidence="1">Uncharacterized protein</fullName>
    </submittedName>
</protein>
<dbReference type="EMBL" id="JAWWNJ010000008">
    <property type="protein sequence ID" value="KAK7050393.1"/>
    <property type="molecule type" value="Genomic_DNA"/>
</dbReference>
<sequence>MAVPCAPVLVAPNLQVSRCILKDWNTAVRLSPSAVRIRPAPGLIPAAYTRLSWLLAAQLLSRTHKLSSSYFSLISQVILTFLTLQQHLSFGSRGGAPGRCNTAQHPGLFVSNSKRLSTKVARCMCIVLALRGSPYNTLIPFFQPHHPPSASFRLVRHRVRFVTPLSLLPSPRPHPLLLVLAISLPTSPHSSPPLFPPYSTAFTSSSRYSALNDFITLRPCSTRVPETEPLTDSGFS</sequence>
<proteinExistence type="predicted"/>
<gene>
    <name evidence="1" type="ORF">R3P38DRAFT_3173742</name>
</gene>
<organism evidence="1 2">
    <name type="scientific">Favolaschia claudopus</name>
    <dbReference type="NCBI Taxonomy" id="2862362"/>
    <lineage>
        <taxon>Eukaryota</taxon>
        <taxon>Fungi</taxon>
        <taxon>Dikarya</taxon>
        <taxon>Basidiomycota</taxon>
        <taxon>Agaricomycotina</taxon>
        <taxon>Agaricomycetes</taxon>
        <taxon>Agaricomycetidae</taxon>
        <taxon>Agaricales</taxon>
        <taxon>Marasmiineae</taxon>
        <taxon>Mycenaceae</taxon>
        <taxon>Favolaschia</taxon>
    </lineage>
</organism>
<name>A0AAW0DGF2_9AGAR</name>
<dbReference type="Proteomes" id="UP001362999">
    <property type="component" value="Unassembled WGS sequence"/>
</dbReference>
<evidence type="ECO:0000313" key="1">
    <source>
        <dbReference type="EMBL" id="KAK7050393.1"/>
    </source>
</evidence>
<comment type="caution">
    <text evidence="1">The sequence shown here is derived from an EMBL/GenBank/DDBJ whole genome shotgun (WGS) entry which is preliminary data.</text>
</comment>
<evidence type="ECO:0000313" key="2">
    <source>
        <dbReference type="Proteomes" id="UP001362999"/>
    </source>
</evidence>
<reference evidence="1 2" key="1">
    <citation type="journal article" date="2024" name="J Genomics">
        <title>Draft genome sequencing and assembly of Favolaschia claudopus CIRM-BRFM 2984 isolated from oak limbs.</title>
        <authorList>
            <person name="Navarro D."/>
            <person name="Drula E."/>
            <person name="Chaduli D."/>
            <person name="Cazenave R."/>
            <person name="Ahrendt S."/>
            <person name="Wang J."/>
            <person name="Lipzen A."/>
            <person name="Daum C."/>
            <person name="Barry K."/>
            <person name="Grigoriev I.V."/>
            <person name="Favel A."/>
            <person name="Rosso M.N."/>
            <person name="Martin F."/>
        </authorList>
    </citation>
    <scope>NUCLEOTIDE SEQUENCE [LARGE SCALE GENOMIC DNA]</scope>
    <source>
        <strain evidence="1 2">CIRM-BRFM 2984</strain>
    </source>
</reference>
<keyword evidence="2" id="KW-1185">Reference proteome</keyword>
<accession>A0AAW0DGF2</accession>